<dbReference type="EMBL" id="CH473960">
    <property type="protein sequence ID" value="EDM16569.1"/>
    <property type="molecule type" value="Genomic_DNA"/>
</dbReference>
<reference evidence="1 2" key="1">
    <citation type="submission" date="2005-09" db="EMBL/GenBank/DDBJ databases">
        <authorList>
            <person name="Mural R.J."/>
            <person name="Li P.W."/>
            <person name="Adams M.D."/>
            <person name="Amanatides P.G."/>
            <person name="Baden-Tillson H."/>
            <person name="Barnstead M."/>
            <person name="Chin S.H."/>
            <person name="Dew I."/>
            <person name="Evans C.A."/>
            <person name="Ferriera S."/>
            <person name="Flanigan M."/>
            <person name="Fosler C."/>
            <person name="Glodek A."/>
            <person name="Gu Z."/>
            <person name="Holt R.A."/>
            <person name="Jennings D."/>
            <person name="Kraft C.L."/>
            <person name="Lu F."/>
            <person name="Nguyen T."/>
            <person name="Nusskern D.R."/>
            <person name="Pfannkoch C.M."/>
            <person name="Sitter C."/>
            <person name="Sutton G.G."/>
            <person name="Venter J.C."/>
            <person name="Wang Z."/>
            <person name="Woodage T."/>
            <person name="Zheng X.H."/>
            <person name="Zhong F."/>
        </authorList>
    </citation>
    <scope>NUCLEOTIDE SEQUENCE [LARGE SCALE GENOMIC DNA]</scope>
    <source>
        <strain>BN</strain>
        <strain evidence="2">Sprague-Dawley</strain>
    </source>
</reference>
<gene>
    <name evidence="1" type="ORF">rCG_48788</name>
</gene>
<name>A6IGX9_RAT</name>
<sequence length="10" mass="1176">MFAGETYQDD</sequence>
<proteinExistence type="predicted"/>
<organism evidence="1 2">
    <name type="scientific">Rattus norvegicus</name>
    <name type="common">Rat</name>
    <dbReference type="NCBI Taxonomy" id="10116"/>
    <lineage>
        <taxon>Eukaryota</taxon>
        <taxon>Metazoa</taxon>
        <taxon>Chordata</taxon>
        <taxon>Craniata</taxon>
        <taxon>Vertebrata</taxon>
        <taxon>Euteleostomi</taxon>
        <taxon>Mammalia</taxon>
        <taxon>Eutheria</taxon>
        <taxon>Euarchontoglires</taxon>
        <taxon>Glires</taxon>
        <taxon>Rodentia</taxon>
        <taxon>Myomorpha</taxon>
        <taxon>Muroidea</taxon>
        <taxon>Muridae</taxon>
        <taxon>Murinae</taxon>
        <taxon>Rattus</taxon>
    </lineage>
</organism>
<evidence type="ECO:0000313" key="2">
    <source>
        <dbReference type="Proteomes" id="UP000234681"/>
    </source>
</evidence>
<accession>A6IGX9</accession>
<dbReference type="Proteomes" id="UP000234681">
    <property type="component" value="Chromosome 7"/>
</dbReference>
<evidence type="ECO:0000313" key="1">
    <source>
        <dbReference type="EMBL" id="EDM16569.1"/>
    </source>
</evidence>
<protein>
    <submittedName>
        <fullName evidence="1">RCG48788</fullName>
    </submittedName>
</protein>